<evidence type="ECO:0000256" key="3">
    <source>
        <dbReference type="ARBA" id="ARBA00022692"/>
    </source>
</evidence>
<feature type="region of interest" description="Disordered" evidence="6">
    <location>
        <begin position="106"/>
        <end position="149"/>
    </location>
</feature>
<dbReference type="InterPro" id="IPR029058">
    <property type="entry name" value="AB_hydrolase_fold"/>
</dbReference>
<sequence length="603" mass="64870">MADLSGVHRYAAGGLFALALSQAQVQQHTAFELASNTDSNDNQQSGTSFFDEPWTSWCSPEHGLLRHIFRFLGIDEKAWVGLEITSMSPDGKHQIGAYLRLLSEEESDSSSSNGVRRTMEDAGNAHHGDPSKSRAEEAGTSSEYKSRFSEAEVMTKQRKIAVMHELLMACISDVPNDSGVKAPKYGYDARQRVALRLLALWLNIEWSKVVNLELMVAHIAMASQKEREQTHNDDEEVAKSRWQRLKRGSIIGGAAATGGVLLFITGGLAAPAIAAGMAAVGTAVPALGGLAAAAAVAGTTMGSVAVAASFGAAGAGLTGFKMARRTGGIEEFEFEPIGENHQQGRLAVAILVSGIAFDPHDFVEPWEGPDADLERYCLHWESEHVLAVSTAIQDWLTSNVAMQLMSRGAMYTVLGSLVAALAWPATLLSATDFIDSKWTIAINRSDKVGKILAKALLKGAQGNRPVTLMGFSLGARVIFSCLEELVKQGNEGGIIERVVLLGAPLILNKARWEKVRQVVAGRFINGYSTNDWMLGVVYRANFLSQGLAGLQAVDVPGIENVDVTDIVKGHSSYLEKAGDIVQALDIDSFYPHHNRKLQGSAQL</sequence>
<evidence type="ECO:0000313" key="8">
    <source>
        <dbReference type="EMBL" id="KAG0560896.1"/>
    </source>
</evidence>
<feature type="compositionally biased region" description="Basic and acidic residues" evidence="6">
    <location>
        <begin position="117"/>
        <end position="137"/>
    </location>
</feature>
<evidence type="ECO:0000256" key="2">
    <source>
        <dbReference type="ARBA" id="ARBA00009824"/>
    </source>
</evidence>
<evidence type="ECO:0000256" key="6">
    <source>
        <dbReference type="SAM" id="MobiDB-lite"/>
    </source>
</evidence>
<keyword evidence="3 7" id="KW-0812">Transmembrane</keyword>
<evidence type="ECO:0000313" key="9">
    <source>
        <dbReference type="Proteomes" id="UP000822688"/>
    </source>
</evidence>
<name>A0A8T0GMX7_CERPU</name>
<comment type="subcellular location">
    <subcellularLocation>
        <location evidence="1">Membrane</location>
        <topology evidence="1">Multi-pass membrane protein</topology>
    </subcellularLocation>
</comment>
<dbReference type="SUPFAM" id="SSF53474">
    <property type="entry name" value="alpha/beta-Hydrolases"/>
    <property type="match status" value="1"/>
</dbReference>
<proteinExistence type="inferred from homology"/>
<evidence type="ECO:0000256" key="1">
    <source>
        <dbReference type="ARBA" id="ARBA00004141"/>
    </source>
</evidence>
<dbReference type="Pfam" id="PF05277">
    <property type="entry name" value="DUF726"/>
    <property type="match status" value="1"/>
</dbReference>
<feature type="transmembrane region" description="Helical" evidence="7">
    <location>
        <begin position="286"/>
        <end position="315"/>
    </location>
</feature>
<keyword evidence="9" id="KW-1185">Reference proteome</keyword>
<dbReference type="PANTHER" id="PTHR17920">
    <property type="entry name" value="TRANSMEMBRANE AND COILED-COIL DOMAIN-CONTAINING PROTEIN 4 TMCO4"/>
    <property type="match status" value="1"/>
</dbReference>
<dbReference type="AlphaFoldDB" id="A0A8T0GMX7"/>
<dbReference type="GO" id="GO:0016020">
    <property type="term" value="C:membrane"/>
    <property type="evidence" value="ECO:0007669"/>
    <property type="project" value="UniProtKB-SubCell"/>
</dbReference>
<accession>A0A8T0GMX7</accession>
<feature type="transmembrane region" description="Helical" evidence="7">
    <location>
        <begin position="408"/>
        <end position="427"/>
    </location>
</feature>
<reference evidence="8" key="1">
    <citation type="submission" date="2020-06" db="EMBL/GenBank/DDBJ databases">
        <title>WGS assembly of Ceratodon purpureus strain R40.</title>
        <authorList>
            <person name="Carey S.B."/>
            <person name="Jenkins J."/>
            <person name="Shu S."/>
            <person name="Lovell J.T."/>
            <person name="Sreedasyam A."/>
            <person name="Maumus F."/>
            <person name="Tiley G.P."/>
            <person name="Fernandez-Pozo N."/>
            <person name="Barry K."/>
            <person name="Chen C."/>
            <person name="Wang M."/>
            <person name="Lipzen A."/>
            <person name="Daum C."/>
            <person name="Saski C.A."/>
            <person name="Payton A.C."/>
            <person name="Mcbreen J.C."/>
            <person name="Conrad R.E."/>
            <person name="Kollar L.M."/>
            <person name="Olsson S."/>
            <person name="Huttunen S."/>
            <person name="Landis J.B."/>
            <person name="Wickett N.J."/>
            <person name="Johnson M.G."/>
            <person name="Rensing S.A."/>
            <person name="Grimwood J."/>
            <person name="Schmutz J."/>
            <person name="Mcdaniel S.F."/>
        </authorList>
    </citation>
    <scope>NUCLEOTIDE SEQUENCE</scope>
    <source>
        <strain evidence="8">R40</strain>
    </source>
</reference>
<evidence type="ECO:0000256" key="7">
    <source>
        <dbReference type="SAM" id="Phobius"/>
    </source>
</evidence>
<evidence type="ECO:0000256" key="4">
    <source>
        <dbReference type="ARBA" id="ARBA00022989"/>
    </source>
</evidence>
<evidence type="ECO:0000256" key="5">
    <source>
        <dbReference type="ARBA" id="ARBA00023136"/>
    </source>
</evidence>
<evidence type="ECO:0008006" key="10">
    <source>
        <dbReference type="Google" id="ProtNLM"/>
    </source>
</evidence>
<keyword evidence="4 7" id="KW-1133">Transmembrane helix</keyword>
<organism evidence="8 9">
    <name type="scientific">Ceratodon purpureus</name>
    <name type="common">Fire moss</name>
    <name type="synonym">Dicranum purpureum</name>
    <dbReference type="NCBI Taxonomy" id="3225"/>
    <lineage>
        <taxon>Eukaryota</taxon>
        <taxon>Viridiplantae</taxon>
        <taxon>Streptophyta</taxon>
        <taxon>Embryophyta</taxon>
        <taxon>Bryophyta</taxon>
        <taxon>Bryophytina</taxon>
        <taxon>Bryopsida</taxon>
        <taxon>Dicranidae</taxon>
        <taxon>Pseudoditrichales</taxon>
        <taxon>Ditrichaceae</taxon>
        <taxon>Ceratodon</taxon>
    </lineage>
</organism>
<dbReference type="InterPro" id="IPR007941">
    <property type="entry name" value="DUF726"/>
</dbReference>
<dbReference type="PANTHER" id="PTHR17920:SF3">
    <property type="entry name" value="TRANSMEMBRANE AND COILED-COIL DOMAIN-CONTAINING PROTEIN 4"/>
    <property type="match status" value="1"/>
</dbReference>
<dbReference type="Proteomes" id="UP000822688">
    <property type="component" value="Chromosome 9"/>
</dbReference>
<comment type="similarity">
    <text evidence="2">Belongs to the TMCO4 family.</text>
</comment>
<gene>
    <name evidence="8" type="ORF">KC19_9G023000</name>
</gene>
<keyword evidence="5 7" id="KW-0472">Membrane</keyword>
<protein>
    <recommendedName>
        <fullName evidence="10">Transmembrane and coiled-coil domain-containing protein 4</fullName>
    </recommendedName>
</protein>
<comment type="caution">
    <text evidence="8">The sequence shown here is derived from an EMBL/GenBank/DDBJ whole genome shotgun (WGS) entry which is preliminary data.</text>
</comment>
<dbReference type="EMBL" id="CM026430">
    <property type="protein sequence ID" value="KAG0560896.1"/>
    <property type="molecule type" value="Genomic_DNA"/>
</dbReference>
<feature type="transmembrane region" description="Helical" evidence="7">
    <location>
        <begin position="250"/>
        <end position="274"/>
    </location>
</feature>